<reference evidence="5 6" key="1">
    <citation type="submission" date="2018-06" db="EMBL/GenBank/DDBJ databases">
        <title>Genomic Encyclopedia of Archaeal and Bacterial Type Strains, Phase II (KMG-II): from individual species to whole genera.</title>
        <authorList>
            <person name="Goeker M."/>
        </authorList>
    </citation>
    <scope>NUCLEOTIDE SEQUENCE [LARGE SCALE GENOMIC DNA]</scope>
    <source>
        <strain evidence="5 6">DSM 29821</strain>
    </source>
</reference>
<evidence type="ECO:0000256" key="4">
    <source>
        <dbReference type="ARBA" id="ARBA00022691"/>
    </source>
</evidence>
<name>A0A327W3Y9_9BACT</name>
<keyword evidence="1" id="KW-0597">Phosphoprotein</keyword>
<keyword evidence="4" id="KW-0949">S-adenosyl-L-methionine</keyword>
<keyword evidence="3 5" id="KW-0808">Transferase</keyword>
<dbReference type="Proteomes" id="UP000249819">
    <property type="component" value="Unassembled WGS sequence"/>
</dbReference>
<evidence type="ECO:0000256" key="3">
    <source>
        <dbReference type="ARBA" id="ARBA00022679"/>
    </source>
</evidence>
<proteinExistence type="predicted"/>
<dbReference type="AlphaFoldDB" id="A0A327W3Y9"/>
<dbReference type="InterPro" id="IPR029063">
    <property type="entry name" value="SAM-dependent_MTases_sf"/>
</dbReference>
<dbReference type="Pfam" id="PF05724">
    <property type="entry name" value="TPMT"/>
    <property type="match status" value="1"/>
</dbReference>
<dbReference type="PANTHER" id="PTHR32183:SF6">
    <property type="entry name" value="CYSTEINE SULFINATE DESULFINASE_CYSTEINE DESULFURASE AND RELATED ENZYMES"/>
    <property type="match status" value="1"/>
</dbReference>
<sequence length="192" mass="22035">MDMDSKYWNDRYLQEQTGWDMGMVSPPLKAYVDQLSDKGLRILIPGGGNSYEAEYLWNQGFKHVTVLDIAPIVIERLRERLAGTEVRLLEGDFFQHEGQYDIILEQTFFCALDPVLRPAYVRHMLALLAPKGHLAGVMFNKMFERPGPPFGGTAEAYRNLFSLDYQIKTLEPCYNSHPARQGTEVFINFIPK</sequence>
<keyword evidence="2 5" id="KW-0489">Methyltransferase</keyword>
<protein>
    <submittedName>
        <fullName evidence="5">Thiopurine S-methyltransferase</fullName>
    </submittedName>
</protein>
<dbReference type="EMBL" id="QLMA01000003">
    <property type="protein sequence ID" value="RAJ83066.1"/>
    <property type="molecule type" value="Genomic_DNA"/>
</dbReference>
<dbReference type="PROSITE" id="PS51585">
    <property type="entry name" value="SAM_MT_TPMT"/>
    <property type="match status" value="1"/>
</dbReference>
<dbReference type="CDD" id="cd02440">
    <property type="entry name" value="AdoMet_MTases"/>
    <property type="match status" value="1"/>
</dbReference>
<dbReference type="PANTHER" id="PTHR32183">
    <property type="match status" value="1"/>
</dbReference>
<dbReference type="InterPro" id="IPR008854">
    <property type="entry name" value="TPMT"/>
</dbReference>
<accession>A0A327W3Y9</accession>
<evidence type="ECO:0000256" key="2">
    <source>
        <dbReference type="ARBA" id="ARBA00022603"/>
    </source>
</evidence>
<comment type="caution">
    <text evidence="5">The sequence shown here is derived from an EMBL/GenBank/DDBJ whole genome shotgun (WGS) entry which is preliminary data.</text>
</comment>
<evidence type="ECO:0000313" key="6">
    <source>
        <dbReference type="Proteomes" id="UP000249819"/>
    </source>
</evidence>
<evidence type="ECO:0000313" key="5">
    <source>
        <dbReference type="EMBL" id="RAJ83066.1"/>
    </source>
</evidence>
<organism evidence="5 6">
    <name type="scientific">Chitinophaga dinghuensis</name>
    <dbReference type="NCBI Taxonomy" id="1539050"/>
    <lineage>
        <taxon>Bacteria</taxon>
        <taxon>Pseudomonadati</taxon>
        <taxon>Bacteroidota</taxon>
        <taxon>Chitinophagia</taxon>
        <taxon>Chitinophagales</taxon>
        <taxon>Chitinophagaceae</taxon>
        <taxon>Chitinophaga</taxon>
    </lineage>
</organism>
<keyword evidence="6" id="KW-1185">Reference proteome</keyword>
<dbReference type="Gene3D" id="3.40.50.150">
    <property type="entry name" value="Vaccinia Virus protein VP39"/>
    <property type="match status" value="1"/>
</dbReference>
<dbReference type="GO" id="GO:0032259">
    <property type="term" value="P:methylation"/>
    <property type="evidence" value="ECO:0007669"/>
    <property type="project" value="UniProtKB-KW"/>
</dbReference>
<dbReference type="SUPFAM" id="SSF53335">
    <property type="entry name" value="S-adenosyl-L-methionine-dependent methyltransferases"/>
    <property type="match status" value="1"/>
</dbReference>
<evidence type="ECO:0000256" key="1">
    <source>
        <dbReference type="ARBA" id="ARBA00022553"/>
    </source>
</evidence>
<gene>
    <name evidence="5" type="ORF">CLV59_10323</name>
</gene>
<dbReference type="GO" id="GO:0008757">
    <property type="term" value="F:S-adenosylmethionine-dependent methyltransferase activity"/>
    <property type="evidence" value="ECO:0007669"/>
    <property type="project" value="InterPro"/>
</dbReference>